<dbReference type="InterPro" id="IPR004504">
    <property type="entry name" value="DNA_repair_RadA"/>
</dbReference>
<feature type="region of interest" description="Lon-protease-like" evidence="11">
    <location>
        <begin position="351"/>
        <end position="448"/>
    </location>
</feature>
<dbReference type="AlphaFoldDB" id="A0A7M1AW23"/>
<dbReference type="InterPro" id="IPR041166">
    <property type="entry name" value="Rubredoxin_2"/>
</dbReference>
<keyword evidence="16" id="KW-1185">Reference proteome</keyword>
<dbReference type="PANTHER" id="PTHR32472:SF10">
    <property type="entry name" value="DNA REPAIR PROTEIN RADA-LIKE PROTEIN"/>
    <property type="match status" value="1"/>
</dbReference>
<proteinExistence type="inferred from homology"/>
<evidence type="ECO:0000256" key="9">
    <source>
        <dbReference type="ARBA" id="ARBA00023125"/>
    </source>
</evidence>
<comment type="similarity">
    <text evidence="11 13">Belongs to the RecA family. RadA subfamily.</text>
</comment>
<dbReference type="Pfam" id="PF13541">
    <property type="entry name" value="ChlI"/>
    <property type="match status" value="1"/>
</dbReference>
<dbReference type="InterPro" id="IPR003593">
    <property type="entry name" value="AAA+_ATPase"/>
</dbReference>
<dbReference type="CDD" id="cd01121">
    <property type="entry name" value="RadA_SMS_N"/>
    <property type="match status" value="1"/>
</dbReference>
<dbReference type="GO" id="GO:0000725">
    <property type="term" value="P:recombinational repair"/>
    <property type="evidence" value="ECO:0007669"/>
    <property type="project" value="UniProtKB-UniRule"/>
</dbReference>
<keyword evidence="8 11" id="KW-0346">Stress response</keyword>
<dbReference type="PANTHER" id="PTHR32472">
    <property type="entry name" value="DNA REPAIR PROTEIN RADA"/>
    <property type="match status" value="1"/>
</dbReference>
<gene>
    <name evidence="11 15" type="primary">radA</name>
    <name evidence="15" type="ORF">FJR03_07575</name>
</gene>
<dbReference type="PROSITE" id="PS50162">
    <property type="entry name" value="RECA_2"/>
    <property type="match status" value="1"/>
</dbReference>
<evidence type="ECO:0000256" key="13">
    <source>
        <dbReference type="RuleBase" id="RU003555"/>
    </source>
</evidence>
<dbReference type="GO" id="GO:0003684">
    <property type="term" value="F:damaged DNA binding"/>
    <property type="evidence" value="ECO:0007669"/>
    <property type="project" value="InterPro"/>
</dbReference>
<dbReference type="FunFam" id="3.40.50.300:FF:000050">
    <property type="entry name" value="DNA repair protein RadA"/>
    <property type="match status" value="1"/>
</dbReference>
<evidence type="ECO:0000256" key="12">
    <source>
        <dbReference type="NCBIfam" id="TIGR00416"/>
    </source>
</evidence>
<dbReference type="NCBIfam" id="TIGR00416">
    <property type="entry name" value="sms"/>
    <property type="match status" value="1"/>
</dbReference>
<keyword evidence="2 11" id="KW-0547">Nucleotide-binding</keyword>
<dbReference type="Gene3D" id="3.30.230.10">
    <property type="match status" value="1"/>
</dbReference>
<dbReference type="KEGG" id="smax:FJR03_07575"/>
<sequence length="448" mass="49361">MAKAKTLFECQHCGMTTPKWMGKCTNCGAWDSFIELNPQQQEVIKQTKSSSAKSAKAISINNVIEDEITRFSSLDVELDNVLGGGIVPGSLTLIGGSPGVGKSTLLLKVGSNIASTGKNVLYVSGEESASQIKIRANRLKSNHDTLYLLSEIRLEQILVELQERKYDFLIIDSIQTIYSENISSAPGSVTQVRQITFELMRIAKEQDIATFIIGHITKEGSIAGPRVLEHMVDTVLYFEGDSSQELRILRGFKNRFGATSEIGVFEMRGDGLISATDIASRFFNRNSTQAGSALTVIMEGSRPIILEVQALVSESHTPNSKRQATGFDNNRLNMLLALLERKLEMPLSGYDVFINITGGIKITETAADLAILAAIISSFRDRAISKETIFIGEVSLVGDVREVYGLDNRLKEAKMQNITKALIPKKPLEKTALKTYIVDEVTKLLQWY</sequence>
<dbReference type="Proteomes" id="UP000593910">
    <property type="component" value="Chromosome"/>
</dbReference>
<evidence type="ECO:0000259" key="14">
    <source>
        <dbReference type="PROSITE" id="PS50162"/>
    </source>
</evidence>
<dbReference type="Gene3D" id="3.40.50.300">
    <property type="entry name" value="P-loop containing nucleotide triphosphate hydrolases"/>
    <property type="match status" value="1"/>
</dbReference>
<dbReference type="InterPro" id="IPR014721">
    <property type="entry name" value="Ribsml_uS5_D2-typ_fold_subgr"/>
</dbReference>
<dbReference type="EMBL" id="CP041165">
    <property type="protein sequence ID" value="QOP41615.1"/>
    <property type="molecule type" value="Genomic_DNA"/>
</dbReference>
<dbReference type="SUPFAM" id="SSF52540">
    <property type="entry name" value="P-loop containing nucleoside triphosphate hydrolases"/>
    <property type="match status" value="1"/>
</dbReference>
<feature type="domain" description="RecA family profile 1" evidence="14">
    <location>
        <begin position="67"/>
        <end position="216"/>
    </location>
</feature>
<dbReference type="PRINTS" id="PR01874">
    <property type="entry name" value="DNAREPAIRADA"/>
</dbReference>
<evidence type="ECO:0000256" key="4">
    <source>
        <dbReference type="ARBA" id="ARBA00022771"/>
    </source>
</evidence>
<comment type="domain">
    <text evidence="11">The middle region has homology to RecA with ATPase motifs including the RadA KNRFG motif, while the C-terminus is homologous to Lon protease.</text>
</comment>
<keyword evidence="5" id="KW-0378">Hydrolase</keyword>
<keyword evidence="4 13" id="KW-0863">Zinc-finger</keyword>
<organism evidence="15 16">
    <name type="scientific">Sulfurimonas marina</name>
    <dbReference type="NCBI Taxonomy" id="2590551"/>
    <lineage>
        <taxon>Bacteria</taxon>
        <taxon>Pseudomonadati</taxon>
        <taxon>Campylobacterota</taxon>
        <taxon>Epsilonproteobacteria</taxon>
        <taxon>Campylobacterales</taxon>
        <taxon>Sulfurimonadaceae</taxon>
        <taxon>Sulfurimonas</taxon>
    </lineage>
</organism>
<dbReference type="HAMAP" id="MF_01498">
    <property type="entry name" value="RadA_bact"/>
    <property type="match status" value="1"/>
</dbReference>
<dbReference type="GO" id="GO:0005829">
    <property type="term" value="C:cytosol"/>
    <property type="evidence" value="ECO:0007669"/>
    <property type="project" value="TreeGrafter"/>
</dbReference>
<dbReference type="GO" id="GO:0005524">
    <property type="term" value="F:ATP binding"/>
    <property type="evidence" value="ECO:0007669"/>
    <property type="project" value="UniProtKB-UniRule"/>
</dbReference>
<dbReference type="SUPFAM" id="SSF54211">
    <property type="entry name" value="Ribosomal protein S5 domain 2-like"/>
    <property type="match status" value="1"/>
</dbReference>
<keyword evidence="1 11" id="KW-0479">Metal-binding</keyword>
<dbReference type="InterPro" id="IPR027417">
    <property type="entry name" value="P-loop_NTPase"/>
</dbReference>
<evidence type="ECO:0000256" key="3">
    <source>
        <dbReference type="ARBA" id="ARBA00022763"/>
    </source>
</evidence>
<keyword evidence="7 11" id="KW-0067">ATP-binding</keyword>
<evidence type="ECO:0000256" key="1">
    <source>
        <dbReference type="ARBA" id="ARBA00022723"/>
    </source>
</evidence>
<accession>A0A7M1AW23</accession>
<evidence type="ECO:0000256" key="5">
    <source>
        <dbReference type="ARBA" id="ARBA00022801"/>
    </source>
</evidence>
<dbReference type="Pfam" id="PF18073">
    <property type="entry name" value="Zn_ribbon_LapB"/>
    <property type="match status" value="1"/>
</dbReference>
<dbReference type="RefSeq" id="WP_193112932.1">
    <property type="nucleotide sequence ID" value="NZ_CP041165.1"/>
</dbReference>
<keyword evidence="6 13" id="KW-0862">Zinc</keyword>
<keyword evidence="10 11" id="KW-0234">DNA repair</keyword>
<evidence type="ECO:0000256" key="10">
    <source>
        <dbReference type="ARBA" id="ARBA00023204"/>
    </source>
</evidence>
<evidence type="ECO:0000256" key="8">
    <source>
        <dbReference type="ARBA" id="ARBA00023016"/>
    </source>
</evidence>
<dbReference type="Pfam" id="PF13481">
    <property type="entry name" value="AAA_25"/>
    <property type="match status" value="1"/>
</dbReference>
<keyword evidence="3 11" id="KW-0227">DNA damage</keyword>
<evidence type="ECO:0000256" key="7">
    <source>
        <dbReference type="ARBA" id="ARBA00022840"/>
    </source>
</evidence>
<evidence type="ECO:0000313" key="16">
    <source>
        <dbReference type="Proteomes" id="UP000593910"/>
    </source>
</evidence>
<feature type="binding site" evidence="11">
    <location>
        <begin position="96"/>
        <end position="103"/>
    </location>
    <ligand>
        <name>ATP</name>
        <dbReference type="ChEBI" id="CHEBI:30616"/>
    </ligand>
</feature>
<dbReference type="InterPro" id="IPR020588">
    <property type="entry name" value="RecA_ATP-bd"/>
</dbReference>
<keyword evidence="9 11" id="KW-0238">DNA-binding</keyword>
<reference evidence="15 16" key="1">
    <citation type="submission" date="2019-06" db="EMBL/GenBank/DDBJ databases">
        <title>Sulfurimonas gotlandica sp. nov., a chemoautotrophic and psychrotolerant epsilonproteobacterium isolated from a pelagic redoxcline, and an emended description of the genus Sulfurimonas.</title>
        <authorList>
            <person name="Wang S."/>
            <person name="Jiang L."/>
            <person name="Shao Z."/>
        </authorList>
    </citation>
    <scope>NUCLEOTIDE SEQUENCE [LARGE SCALE GENOMIC DNA]</scope>
    <source>
        <strain evidence="15 16">B2</strain>
    </source>
</reference>
<evidence type="ECO:0000313" key="15">
    <source>
        <dbReference type="EMBL" id="QOP41615.1"/>
    </source>
</evidence>
<dbReference type="GO" id="GO:0016787">
    <property type="term" value="F:hydrolase activity"/>
    <property type="evidence" value="ECO:0007669"/>
    <property type="project" value="UniProtKB-KW"/>
</dbReference>
<protein>
    <recommendedName>
        <fullName evidence="11 12">DNA repair protein RadA</fullName>
    </recommendedName>
</protein>
<comment type="function">
    <text evidence="13">DNA-dependent ATPase involved in processing of recombination intermediates, plays a role in repairing DNA breaks. Stimulates the branch migration of RecA-mediated strand transfer reactions, allowing the 3' invading strand to extend heteroduplex DNA faster. Binds ssDNA in the presence of ADP but not other nucleotides, has ATPase activity that is stimulated by ssDNA and various branched DNA structures, but inhibited by SSB. Does not have RecA's homology-searching function.</text>
</comment>
<evidence type="ECO:0000256" key="6">
    <source>
        <dbReference type="ARBA" id="ARBA00022833"/>
    </source>
</evidence>
<dbReference type="SMART" id="SM00382">
    <property type="entry name" value="AAA"/>
    <property type="match status" value="1"/>
</dbReference>
<dbReference type="GO" id="GO:0008270">
    <property type="term" value="F:zinc ion binding"/>
    <property type="evidence" value="ECO:0007669"/>
    <property type="project" value="UniProtKB-KW"/>
</dbReference>
<evidence type="ECO:0000256" key="11">
    <source>
        <dbReference type="HAMAP-Rule" id="MF_01498"/>
    </source>
</evidence>
<dbReference type="GO" id="GO:0140664">
    <property type="term" value="F:ATP-dependent DNA damage sensor activity"/>
    <property type="evidence" value="ECO:0007669"/>
    <property type="project" value="InterPro"/>
</dbReference>
<comment type="function">
    <text evidence="11">Plays a role in repairing double-strand DNA breaks, probably involving stabilizing or processing branched DNA or blocked replication forks.</text>
</comment>
<evidence type="ECO:0000256" key="2">
    <source>
        <dbReference type="ARBA" id="ARBA00022741"/>
    </source>
</evidence>
<name>A0A7M1AW23_9BACT</name>
<feature type="short sequence motif" description="RadA KNRFG motif" evidence="11">
    <location>
        <begin position="253"/>
        <end position="257"/>
    </location>
</feature>
<dbReference type="InterPro" id="IPR020568">
    <property type="entry name" value="Ribosomal_Su5_D2-typ_SF"/>
</dbReference>